<evidence type="ECO:0000313" key="2">
    <source>
        <dbReference type="Proteomes" id="UP001056120"/>
    </source>
</evidence>
<reference evidence="2" key="1">
    <citation type="journal article" date="2022" name="Mol. Ecol. Resour.">
        <title>The genomes of chicory, endive, great burdock and yacon provide insights into Asteraceae palaeo-polyploidization history and plant inulin production.</title>
        <authorList>
            <person name="Fan W."/>
            <person name="Wang S."/>
            <person name="Wang H."/>
            <person name="Wang A."/>
            <person name="Jiang F."/>
            <person name="Liu H."/>
            <person name="Zhao H."/>
            <person name="Xu D."/>
            <person name="Zhang Y."/>
        </authorList>
    </citation>
    <scope>NUCLEOTIDE SEQUENCE [LARGE SCALE GENOMIC DNA]</scope>
    <source>
        <strain evidence="2">cv. Yunnan</strain>
    </source>
</reference>
<comment type="caution">
    <text evidence="1">The sequence shown here is derived from an EMBL/GenBank/DDBJ whole genome shotgun (WGS) entry which is preliminary data.</text>
</comment>
<name>A0ACB9G0Q0_9ASTR</name>
<keyword evidence="2" id="KW-1185">Reference proteome</keyword>
<proteinExistence type="predicted"/>
<accession>A0ACB9G0Q0</accession>
<evidence type="ECO:0000313" key="1">
    <source>
        <dbReference type="EMBL" id="KAI3776650.1"/>
    </source>
</evidence>
<dbReference type="Proteomes" id="UP001056120">
    <property type="component" value="Linkage Group LG15"/>
</dbReference>
<protein>
    <submittedName>
        <fullName evidence="1">Uncharacterized protein</fullName>
    </submittedName>
</protein>
<dbReference type="EMBL" id="CM042032">
    <property type="protein sequence ID" value="KAI3776650.1"/>
    <property type="molecule type" value="Genomic_DNA"/>
</dbReference>
<reference evidence="1 2" key="2">
    <citation type="journal article" date="2022" name="Mol. Ecol. Resour.">
        <title>The genomes of chicory, endive, great burdock and yacon provide insights into Asteraceae paleo-polyploidization history and plant inulin production.</title>
        <authorList>
            <person name="Fan W."/>
            <person name="Wang S."/>
            <person name="Wang H."/>
            <person name="Wang A."/>
            <person name="Jiang F."/>
            <person name="Liu H."/>
            <person name="Zhao H."/>
            <person name="Xu D."/>
            <person name="Zhang Y."/>
        </authorList>
    </citation>
    <scope>NUCLEOTIDE SEQUENCE [LARGE SCALE GENOMIC DNA]</scope>
    <source>
        <strain evidence="2">cv. Yunnan</strain>
        <tissue evidence="1">Leaves</tissue>
    </source>
</reference>
<organism evidence="1 2">
    <name type="scientific">Smallanthus sonchifolius</name>
    <dbReference type="NCBI Taxonomy" id="185202"/>
    <lineage>
        <taxon>Eukaryota</taxon>
        <taxon>Viridiplantae</taxon>
        <taxon>Streptophyta</taxon>
        <taxon>Embryophyta</taxon>
        <taxon>Tracheophyta</taxon>
        <taxon>Spermatophyta</taxon>
        <taxon>Magnoliopsida</taxon>
        <taxon>eudicotyledons</taxon>
        <taxon>Gunneridae</taxon>
        <taxon>Pentapetalae</taxon>
        <taxon>asterids</taxon>
        <taxon>campanulids</taxon>
        <taxon>Asterales</taxon>
        <taxon>Asteraceae</taxon>
        <taxon>Asteroideae</taxon>
        <taxon>Heliantheae alliance</taxon>
        <taxon>Millerieae</taxon>
        <taxon>Smallanthus</taxon>
    </lineage>
</organism>
<gene>
    <name evidence="1" type="ORF">L1987_46437</name>
</gene>
<sequence>MSFSALLLVLLCFDMQYFTIDTVYQLKVNILCLITVLLTSKLIAETHDMITHMQVMFQIAVFIQIDKLIMDGPTTPSSHASANPTNTMSSDANTAPQFPIEIWHGNGESVEMP</sequence>